<dbReference type="PANTHER" id="PTHR40629:SF1">
    <property type="entry name" value="PRO41 PROTEIN"/>
    <property type="match status" value="1"/>
</dbReference>
<protein>
    <recommendedName>
        <fullName evidence="2">DUF7727 domain-containing protein</fullName>
    </recommendedName>
</protein>
<organism evidence="3 4">
    <name type="scientific">Stereocaulon virgatum</name>
    <dbReference type="NCBI Taxonomy" id="373712"/>
    <lineage>
        <taxon>Eukaryota</taxon>
        <taxon>Fungi</taxon>
        <taxon>Dikarya</taxon>
        <taxon>Ascomycota</taxon>
        <taxon>Pezizomycotina</taxon>
        <taxon>Lecanoromycetes</taxon>
        <taxon>OSLEUM clade</taxon>
        <taxon>Lecanoromycetidae</taxon>
        <taxon>Lecanorales</taxon>
        <taxon>Lecanorineae</taxon>
        <taxon>Stereocaulaceae</taxon>
        <taxon>Stereocaulon</taxon>
    </lineage>
</organism>
<name>A0ABR4AAN5_9LECA</name>
<feature type="domain" description="DUF7727" evidence="2">
    <location>
        <begin position="1"/>
        <end position="77"/>
    </location>
</feature>
<dbReference type="InterPro" id="IPR056144">
    <property type="entry name" value="DUF7727"/>
</dbReference>
<keyword evidence="1" id="KW-1133">Transmembrane helix</keyword>
<sequence>MGKLIKNHWARLIILTASAYQLLASIEAFFWPKVFWDFLTTNLNGAVRPIPYLQILNLLFAILGLCWEWPLPLFTTAAERGYFLASEQRRAEASPSSSNNSNNNKTRPTLQVSRWTKFLASMHRSIEARLMIYPLSSLAALLLYQGTNAGLYYIIGMGVYFWGFTEGEIVMGKPWQLPRASRRVYVV</sequence>
<feature type="transmembrane region" description="Helical" evidence="1">
    <location>
        <begin position="51"/>
        <end position="71"/>
    </location>
</feature>
<keyword evidence="1" id="KW-0472">Membrane</keyword>
<evidence type="ECO:0000259" key="2">
    <source>
        <dbReference type="Pfam" id="PF24853"/>
    </source>
</evidence>
<accession>A0ABR4AAN5</accession>
<dbReference type="Pfam" id="PF24853">
    <property type="entry name" value="DUF7727"/>
    <property type="match status" value="2"/>
</dbReference>
<comment type="caution">
    <text evidence="3">The sequence shown here is derived from an EMBL/GenBank/DDBJ whole genome shotgun (WGS) entry which is preliminary data.</text>
</comment>
<keyword evidence="4" id="KW-1185">Reference proteome</keyword>
<evidence type="ECO:0000313" key="3">
    <source>
        <dbReference type="EMBL" id="KAL2042150.1"/>
    </source>
</evidence>
<dbReference type="EMBL" id="JBEFKJ010000015">
    <property type="protein sequence ID" value="KAL2042150.1"/>
    <property type="molecule type" value="Genomic_DNA"/>
</dbReference>
<keyword evidence="1" id="KW-0812">Transmembrane</keyword>
<evidence type="ECO:0000256" key="1">
    <source>
        <dbReference type="SAM" id="Phobius"/>
    </source>
</evidence>
<proteinExistence type="predicted"/>
<feature type="transmembrane region" description="Helical" evidence="1">
    <location>
        <begin position="12"/>
        <end position="31"/>
    </location>
</feature>
<reference evidence="3 4" key="1">
    <citation type="submission" date="2024-09" db="EMBL/GenBank/DDBJ databases">
        <title>Rethinking Asexuality: The Enigmatic Case of Functional Sexual Genes in Lepraria (Stereocaulaceae).</title>
        <authorList>
            <person name="Doellman M."/>
            <person name="Sun Y."/>
            <person name="Barcenas-Pena A."/>
            <person name="Lumbsch H.T."/>
            <person name="Grewe F."/>
        </authorList>
    </citation>
    <scope>NUCLEOTIDE SEQUENCE [LARGE SCALE GENOMIC DNA]</scope>
    <source>
        <strain evidence="3 4">Mercado 3170</strain>
    </source>
</reference>
<gene>
    <name evidence="3" type="ORF">N7G274_005338</name>
</gene>
<feature type="transmembrane region" description="Helical" evidence="1">
    <location>
        <begin position="150"/>
        <end position="171"/>
    </location>
</feature>
<feature type="domain" description="DUF7727" evidence="2">
    <location>
        <begin position="121"/>
        <end position="168"/>
    </location>
</feature>
<dbReference type="Proteomes" id="UP001590950">
    <property type="component" value="Unassembled WGS sequence"/>
</dbReference>
<evidence type="ECO:0000313" key="4">
    <source>
        <dbReference type="Proteomes" id="UP001590950"/>
    </source>
</evidence>
<dbReference type="PANTHER" id="PTHR40629">
    <property type="entry name" value="PRO41 PROTEIN"/>
    <property type="match status" value="1"/>
</dbReference>